<comment type="caution">
    <text evidence="1">The sequence shown here is derived from an EMBL/GenBank/DDBJ whole genome shotgun (WGS) entry which is preliminary data.</text>
</comment>
<sequence>MRFRDTLQSALDNKIVTLDDAKIEYKYEEIKVYRGITRKDKTPSDLNENDFLSQMEKSKKARGIKVDELELSSYSCSVFTDIQDLERALYFPKPTKFIAESKISSDTNYFGPIGRDDSSHINLWLEADAKPWEIFQYILQEESK</sequence>
<accession>A0ABN0B726</accession>
<protein>
    <submittedName>
        <fullName evidence="1">Uncharacterized protein</fullName>
    </submittedName>
</protein>
<dbReference type="EMBL" id="AEDY01000020">
    <property type="protein sequence ID" value="EFO55073.1"/>
    <property type="molecule type" value="Genomic_DNA"/>
</dbReference>
<reference evidence="1" key="1">
    <citation type="submission" date="2010-09" db="EMBL/GenBank/DDBJ databases">
        <authorList>
            <person name="Daugherty S.C."/>
            <person name="Kilian M."/>
            <person name="Tettelin H."/>
        </authorList>
    </citation>
    <scope>NUCLEOTIDE SEQUENCE [LARGE SCALE GENOMIC DNA]</scope>
    <source>
        <strain evidence="1">SK1302</strain>
    </source>
</reference>
<evidence type="ECO:0000313" key="1">
    <source>
        <dbReference type="EMBL" id="EFO55073.1"/>
    </source>
</evidence>
<name>A0ABN0B726_9STRE</name>
<proteinExistence type="predicted"/>
<organism evidence="1">
    <name type="scientific">Streptococcus infantis SK1302</name>
    <dbReference type="NCBI Taxonomy" id="871237"/>
    <lineage>
        <taxon>Bacteria</taxon>
        <taxon>Bacillati</taxon>
        <taxon>Bacillota</taxon>
        <taxon>Bacilli</taxon>
        <taxon>Lactobacillales</taxon>
        <taxon>Streptococcaceae</taxon>
        <taxon>Streptococcus</taxon>
    </lineage>
</organism>
<gene>
    <name evidence="1" type="ORF">SIN_0229</name>
</gene>